<dbReference type="InterPro" id="IPR009025">
    <property type="entry name" value="RBP11-like_dimer"/>
</dbReference>
<dbReference type="Pfam" id="PF13656">
    <property type="entry name" value="RNA_pol_L_2"/>
    <property type="match status" value="1"/>
</dbReference>
<gene>
    <name evidence="5" type="ORF">GSBLH_T00001005001</name>
</gene>
<dbReference type="InParanoid" id="D8LYS0"/>
<evidence type="ECO:0000256" key="2">
    <source>
        <dbReference type="ARBA" id="ARBA00023163"/>
    </source>
</evidence>
<dbReference type="SUPFAM" id="SSF55257">
    <property type="entry name" value="RBP11-like subunits of RNA polymerase"/>
    <property type="match status" value="1"/>
</dbReference>
<sequence length="100" mass="11355">MAEERIDVDHKVEYGVGINTSRTFVFYNEGHTLGNPIRTIMMQQEGVEFCGYSVPHPVEAKMHLRVQTTGENATEALIKGLRTFEHICDVIGDRYEKALN</sequence>
<protein>
    <recommendedName>
        <fullName evidence="4">DNA-directed RNA polymerase RBP11-like dimerisation domain-containing protein</fullName>
    </recommendedName>
</protein>
<dbReference type="AlphaFoldDB" id="D8LYS0"/>
<keyword evidence="1" id="KW-0240">DNA-directed RNA polymerase</keyword>
<evidence type="ECO:0000256" key="1">
    <source>
        <dbReference type="ARBA" id="ARBA00022478"/>
    </source>
</evidence>
<accession>D8LYS0</accession>
<dbReference type="GO" id="GO:0006383">
    <property type="term" value="P:transcription by RNA polymerase III"/>
    <property type="evidence" value="ECO:0007669"/>
    <property type="project" value="TreeGrafter"/>
</dbReference>
<dbReference type="GO" id="GO:0005666">
    <property type="term" value="C:RNA polymerase III complex"/>
    <property type="evidence" value="ECO:0007669"/>
    <property type="project" value="TreeGrafter"/>
</dbReference>
<evidence type="ECO:0000313" key="5">
    <source>
        <dbReference type="EMBL" id="CBK20725.2"/>
    </source>
</evidence>
<dbReference type="Gene3D" id="3.30.1360.10">
    <property type="entry name" value="RNA polymerase, RBP11-like subunit"/>
    <property type="match status" value="1"/>
</dbReference>
<evidence type="ECO:0000256" key="3">
    <source>
        <dbReference type="ARBA" id="ARBA00025751"/>
    </source>
</evidence>
<dbReference type="GO" id="GO:0005736">
    <property type="term" value="C:RNA polymerase I complex"/>
    <property type="evidence" value="ECO:0007669"/>
    <property type="project" value="TreeGrafter"/>
</dbReference>
<dbReference type="GO" id="GO:0003899">
    <property type="term" value="F:DNA-directed RNA polymerase activity"/>
    <property type="evidence" value="ECO:0007669"/>
    <property type="project" value="InterPro"/>
</dbReference>
<dbReference type="HAMAP" id="MF_00261">
    <property type="entry name" value="RNApol_arch_Rpo11"/>
    <property type="match status" value="1"/>
</dbReference>
<evidence type="ECO:0000259" key="4">
    <source>
        <dbReference type="Pfam" id="PF13656"/>
    </source>
</evidence>
<organism evidence="5">
    <name type="scientific">Blastocystis hominis</name>
    <dbReference type="NCBI Taxonomy" id="12968"/>
    <lineage>
        <taxon>Eukaryota</taxon>
        <taxon>Sar</taxon>
        <taxon>Stramenopiles</taxon>
        <taxon>Bigyra</taxon>
        <taxon>Opalozoa</taxon>
        <taxon>Opalinata</taxon>
        <taxon>Blastocystidae</taxon>
        <taxon>Blastocystis</taxon>
    </lineage>
</organism>
<dbReference type="PANTHER" id="PTHR13946">
    <property type="entry name" value="DNA-DIRECTED RNA POLYMERASE I,II,III"/>
    <property type="match status" value="1"/>
</dbReference>
<dbReference type="GO" id="GO:0046983">
    <property type="term" value="F:protein dimerization activity"/>
    <property type="evidence" value="ECO:0007669"/>
    <property type="project" value="InterPro"/>
</dbReference>
<name>D8LYS0_BLAHO</name>
<proteinExistence type="inferred from homology"/>
<dbReference type="OrthoDB" id="510325at2759"/>
<dbReference type="InterPro" id="IPR033898">
    <property type="entry name" value="RNAP_AC19"/>
</dbReference>
<dbReference type="FunCoup" id="D8LYS0">
    <property type="interactions" value="230"/>
</dbReference>
<comment type="similarity">
    <text evidence="3">Belongs to the archaeal Rpo11/eukaryotic RPB11/RPC19 RNA polymerase subunit family.</text>
</comment>
<dbReference type="GO" id="GO:0006362">
    <property type="term" value="P:transcription elongation by RNA polymerase I"/>
    <property type="evidence" value="ECO:0007669"/>
    <property type="project" value="TreeGrafter"/>
</dbReference>
<reference evidence="5" key="1">
    <citation type="submission" date="2010-02" db="EMBL/GenBank/DDBJ databases">
        <title>Sequencing and annotation of the Blastocystis hominis genome.</title>
        <authorList>
            <person name="Wincker P."/>
        </authorList>
    </citation>
    <scope>NUCLEOTIDE SEQUENCE</scope>
    <source>
        <strain evidence="5">Singapore isolate B</strain>
    </source>
</reference>
<keyword evidence="2" id="KW-0804">Transcription</keyword>
<dbReference type="RefSeq" id="XP_012894773.1">
    <property type="nucleotide sequence ID" value="XM_013039319.1"/>
</dbReference>
<dbReference type="InterPro" id="IPR022905">
    <property type="entry name" value="Rpo11-like"/>
</dbReference>
<keyword evidence="6" id="KW-1185">Reference proteome</keyword>
<dbReference type="OMA" id="ITHATFC"/>
<feature type="domain" description="DNA-directed RNA polymerase RBP11-like dimerisation" evidence="4">
    <location>
        <begin position="23"/>
        <end position="91"/>
    </location>
</feature>
<dbReference type="InterPro" id="IPR036603">
    <property type="entry name" value="RBP11-like"/>
</dbReference>
<evidence type="ECO:0000313" key="6">
    <source>
        <dbReference type="Proteomes" id="UP000008312"/>
    </source>
</evidence>
<dbReference type="CDD" id="cd07029">
    <property type="entry name" value="RNAP_I_III_AC19"/>
    <property type="match status" value="1"/>
</dbReference>
<dbReference type="GeneID" id="24918289"/>
<dbReference type="PANTHER" id="PTHR13946:SF28">
    <property type="entry name" value="DNA-DIRECTED RNA POLYMERASES I AND III SUBUNIT RPAC2"/>
    <property type="match status" value="1"/>
</dbReference>
<dbReference type="Proteomes" id="UP000008312">
    <property type="component" value="Unassembled WGS sequence"/>
</dbReference>
<dbReference type="EMBL" id="FN668639">
    <property type="protein sequence ID" value="CBK20725.2"/>
    <property type="molecule type" value="Genomic_DNA"/>
</dbReference>